<evidence type="ECO:0000259" key="8">
    <source>
        <dbReference type="Pfam" id="PF13087"/>
    </source>
</evidence>
<comment type="similarity">
    <text evidence="1">Belongs to the DNA2/NAM7 helicase family.</text>
</comment>
<evidence type="ECO:0000256" key="2">
    <source>
        <dbReference type="ARBA" id="ARBA00022741"/>
    </source>
</evidence>
<evidence type="ECO:0000313" key="9">
    <source>
        <dbReference type="EMBL" id="SDJ30664.1"/>
    </source>
</evidence>
<sequence>MEGTSTQRVAPATGAATWQWIKGETLDAVDDLIEQSLAKVVLTTATRKPVRFSPHWRKLTVDVSGQRPAGGWERARWFLVDADTAGSSDPQRANVTIIEKPKPWKLVFDIMGASEALGSVTAVHAAYSDDMELQLLLQLREALIACTRAPQLENMWKPDPVLSPRSEPVGLNPPQAQAFSAMTQPGGALVWGPPGTGKTKVIVAAVSDALAHGRSVLIASHTHVAVDNVVADVAKTVKGPGQIVRVGSADKIGSEVAAHDWLTLDKAAAALTNRDQRMKAIDDAAAALRDAPARSALESVLDQIGDLGFDVDAAVQLRDLQQHRQQLSGEAETLATDRTDLLTRHGQILAELAELGDVDRNLADAAARAHAARNTAEQAYHSFHQLQQATFTIDAALAQATAVRVAAANTPRTRIFSRRKASRQSVEHAQANEAELLSQKHTIAARLPHAHHAMEETQRALRAAQAAHFATHEAARRASDLRNHAQSLHTAIRRGDVAAATITTDLAEVDHAISEVTTEHDDDLLSKATENEVFELVMRRDHLAAEVIDLDRRADDLDAERARLRDEFANTRRQLLETAPVLACTLAGLTTASELVRRRFDVVIIDEAASAGIPHLTYAGAKADTTLVYVGDFLQNEPISNVDDAITADDLRRRRWQTGDIFGLHGITSRSTAESHPRCVALRTQYRYPPVIAGIVNQFCYDGLLESHWTATPSPPHVIFLDTAGHPGEGLRRVGSSWKHPLGLELLRAVHDKHGGDGAAIGLVCPYREHALAAQKLARDERLGVDAGTSHKFQGRQFQVVVFDLMQDSARDRWIVGADLAGAQRNVSAAKLLNVGITRAQRTLYLIGDWDYICAAPAPGMRAVRDLESHPHFQRIAATEFVKLG</sequence>
<dbReference type="PANTHER" id="PTHR43788">
    <property type="entry name" value="DNA2/NAM7 HELICASE FAMILY MEMBER"/>
    <property type="match status" value="1"/>
</dbReference>
<dbReference type="PANTHER" id="PTHR43788:SF8">
    <property type="entry name" value="DNA-BINDING PROTEIN SMUBP-2"/>
    <property type="match status" value="1"/>
</dbReference>
<dbReference type="GO" id="GO:0005524">
    <property type="term" value="F:ATP binding"/>
    <property type="evidence" value="ECO:0007669"/>
    <property type="project" value="UniProtKB-KW"/>
</dbReference>
<dbReference type="SUPFAM" id="SSF52540">
    <property type="entry name" value="P-loop containing nucleoside triphosphate hydrolases"/>
    <property type="match status" value="1"/>
</dbReference>
<dbReference type="InterPro" id="IPR027417">
    <property type="entry name" value="P-loop_NTPase"/>
</dbReference>
<evidence type="ECO:0000256" key="4">
    <source>
        <dbReference type="ARBA" id="ARBA00022806"/>
    </source>
</evidence>
<keyword evidence="3" id="KW-0378">Hydrolase</keyword>
<dbReference type="GO" id="GO:0043139">
    <property type="term" value="F:5'-3' DNA helicase activity"/>
    <property type="evidence" value="ECO:0007669"/>
    <property type="project" value="TreeGrafter"/>
</dbReference>
<dbReference type="AlphaFoldDB" id="A0A1G8SNB2"/>
<dbReference type="Proteomes" id="UP000183263">
    <property type="component" value="Unassembled WGS sequence"/>
</dbReference>
<gene>
    <name evidence="9" type="ORF">SAMN05444695_1231</name>
</gene>
<accession>A0A1G8SNB2</accession>
<evidence type="ECO:0000256" key="3">
    <source>
        <dbReference type="ARBA" id="ARBA00022801"/>
    </source>
</evidence>
<name>A0A1G8SNB2_9NOCA</name>
<evidence type="ECO:0000256" key="6">
    <source>
        <dbReference type="SAM" id="Coils"/>
    </source>
</evidence>
<reference evidence="9 10" key="1">
    <citation type="submission" date="2016-10" db="EMBL/GenBank/DDBJ databases">
        <authorList>
            <person name="de Groot N.N."/>
        </authorList>
    </citation>
    <scope>NUCLEOTIDE SEQUENCE [LARGE SCALE GENOMIC DNA]</scope>
    <source>
        <strain evidence="9 10">DSM 44892</strain>
    </source>
</reference>
<keyword evidence="6" id="KW-0175">Coiled coil</keyword>
<proteinExistence type="inferred from homology"/>
<keyword evidence="4" id="KW-0347">Helicase</keyword>
<dbReference type="EMBL" id="FNDN01000023">
    <property type="protein sequence ID" value="SDJ30664.1"/>
    <property type="molecule type" value="Genomic_DNA"/>
</dbReference>
<dbReference type="Pfam" id="PF13086">
    <property type="entry name" value="AAA_11"/>
    <property type="match status" value="1"/>
</dbReference>
<feature type="domain" description="DNA2/NAM7 helicase helicase" evidence="7">
    <location>
        <begin position="171"/>
        <end position="635"/>
    </location>
</feature>
<feature type="coiled-coil region" evidence="6">
    <location>
        <begin position="540"/>
        <end position="574"/>
    </location>
</feature>
<evidence type="ECO:0000256" key="5">
    <source>
        <dbReference type="ARBA" id="ARBA00022840"/>
    </source>
</evidence>
<keyword evidence="2" id="KW-0547">Nucleotide-binding</keyword>
<keyword evidence="10" id="KW-1185">Reference proteome</keyword>
<dbReference type="Gene3D" id="3.40.50.300">
    <property type="entry name" value="P-loop containing nucleotide triphosphate hydrolases"/>
    <property type="match status" value="2"/>
</dbReference>
<dbReference type="InterPro" id="IPR041677">
    <property type="entry name" value="DNA2/NAM7_AAA_11"/>
</dbReference>
<dbReference type="Pfam" id="PF13087">
    <property type="entry name" value="AAA_12"/>
    <property type="match status" value="1"/>
</dbReference>
<dbReference type="InterPro" id="IPR050534">
    <property type="entry name" value="Coronavir_polyprotein_1ab"/>
</dbReference>
<dbReference type="GO" id="GO:0016787">
    <property type="term" value="F:hydrolase activity"/>
    <property type="evidence" value="ECO:0007669"/>
    <property type="project" value="UniProtKB-KW"/>
</dbReference>
<keyword evidence="5" id="KW-0067">ATP-binding</keyword>
<protein>
    <submittedName>
        <fullName evidence="9">AAA domain-containing protein</fullName>
    </submittedName>
</protein>
<evidence type="ECO:0000313" key="10">
    <source>
        <dbReference type="Proteomes" id="UP000183263"/>
    </source>
</evidence>
<feature type="domain" description="DNA2/NAM7 helicase-like C-terminal" evidence="8">
    <location>
        <begin position="677"/>
        <end position="849"/>
    </location>
</feature>
<organism evidence="9 10">
    <name type="scientific">Rhodococcus triatomae</name>
    <dbReference type="NCBI Taxonomy" id="300028"/>
    <lineage>
        <taxon>Bacteria</taxon>
        <taxon>Bacillati</taxon>
        <taxon>Actinomycetota</taxon>
        <taxon>Actinomycetes</taxon>
        <taxon>Mycobacteriales</taxon>
        <taxon>Nocardiaceae</taxon>
        <taxon>Rhodococcus</taxon>
    </lineage>
</organism>
<evidence type="ECO:0000259" key="7">
    <source>
        <dbReference type="Pfam" id="PF13086"/>
    </source>
</evidence>
<dbReference type="InterPro" id="IPR041679">
    <property type="entry name" value="DNA2/NAM7-like_C"/>
</dbReference>
<evidence type="ECO:0000256" key="1">
    <source>
        <dbReference type="ARBA" id="ARBA00007913"/>
    </source>
</evidence>
<dbReference type="RefSeq" id="WP_246442983.1">
    <property type="nucleotide sequence ID" value="NZ_CP048813.1"/>
</dbReference>